<dbReference type="PROSITE" id="PS50995">
    <property type="entry name" value="HTH_MARR_2"/>
    <property type="match status" value="1"/>
</dbReference>
<dbReference type="InterPro" id="IPR023187">
    <property type="entry name" value="Tscrpt_reg_MarR-type_CS"/>
</dbReference>
<dbReference type="PROSITE" id="PS01117">
    <property type="entry name" value="HTH_MARR_1"/>
    <property type="match status" value="1"/>
</dbReference>
<reference evidence="5 6" key="1">
    <citation type="submission" date="2024-06" db="EMBL/GenBank/DDBJ databases">
        <title>Genomic Encyclopedia of Type Strains, Phase IV (KMG-IV): sequencing the most valuable type-strain genomes for metagenomic binning, comparative biology and taxonomic classification.</title>
        <authorList>
            <person name="Goeker M."/>
        </authorList>
    </citation>
    <scope>NUCLEOTIDE SEQUENCE [LARGE SCALE GENOMIC DNA]</scope>
    <source>
        <strain evidence="5 6">DSM 15349</strain>
    </source>
</reference>
<dbReference type="PANTHER" id="PTHR42756:SF1">
    <property type="entry name" value="TRANSCRIPTIONAL REPRESSOR OF EMRAB OPERON"/>
    <property type="match status" value="1"/>
</dbReference>
<evidence type="ECO:0000256" key="2">
    <source>
        <dbReference type="ARBA" id="ARBA00023125"/>
    </source>
</evidence>
<dbReference type="InterPro" id="IPR036388">
    <property type="entry name" value="WH-like_DNA-bd_sf"/>
</dbReference>
<dbReference type="InterPro" id="IPR011991">
    <property type="entry name" value="ArsR-like_HTH"/>
</dbReference>
<keyword evidence="3" id="KW-0804">Transcription</keyword>
<sequence>MIEKSNGGYLNMRVHLLNGRLFQSLLNKEPGVLYRSEQGKILSALWSSQGSMTATDIALKTGLANNTLTSMLKRLEEQSLIAFESHPLDKRKKFVSLTDLGWSQEKIGDKVSRELADIFYKGFSEEEMGEFEAYLERILENLQAASVK</sequence>
<evidence type="ECO:0000256" key="1">
    <source>
        <dbReference type="ARBA" id="ARBA00023015"/>
    </source>
</evidence>
<proteinExistence type="predicted"/>
<keyword evidence="1" id="KW-0805">Transcription regulation</keyword>
<dbReference type="CDD" id="cd00090">
    <property type="entry name" value="HTH_ARSR"/>
    <property type="match status" value="1"/>
</dbReference>
<dbReference type="Pfam" id="PF01047">
    <property type="entry name" value="MarR"/>
    <property type="match status" value="1"/>
</dbReference>
<dbReference type="SMART" id="SM00347">
    <property type="entry name" value="HTH_MARR"/>
    <property type="match status" value="1"/>
</dbReference>
<evidence type="ECO:0000259" key="4">
    <source>
        <dbReference type="PROSITE" id="PS50995"/>
    </source>
</evidence>
<evidence type="ECO:0000256" key="3">
    <source>
        <dbReference type="ARBA" id="ARBA00023163"/>
    </source>
</evidence>
<organism evidence="5 6">
    <name type="scientific">Streptococcus gallinaceus</name>
    <dbReference type="NCBI Taxonomy" id="165758"/>
    <lineage>
        <taxon>Bacteria</taxon>
        <taxon>Bacillati</taxon>
        <taxon>Bacillota</taxon>
        <taxon>Bacilli</taxon>
        <taxon>Lactobacillales</taxon>
        <taxon>Streptococcaceae</taxon>
        <taxon>Streptococcus</taxon>
    </lineage>
</organism>
<dbReference type="InterPro" id="IPR000835">
    <property type="entry name" value="HTH_MarR-typ"/>
</dbReference>
<dbReference type="PANTHER" id="PTHR42756">
    <property type="entry name" value="TRANSCRIPTIONAL REGULATOR, MARR"/>
    <property type="match status" value="1"/>
</dbReference>
<accession>A0ABV2JKI6</accession>
<name>A0ABV2JKI6_9STRE</name>
<dbReference type="Gene3D" id="1.10.10.10">
    <property type="entry name" value="Winged helix-like DNA-binding domain superfamily/Winged helix DNA-binding domain"/>
    <property type="match status" value="1"/>
</dbReference>
<dbReference type="GO" id="GO:0003677">
    <property type="term" value="F:DNA binding"/>
    <property type="evidence" value="ECO:0007669"/>
    <property type="project" value="UniProtKB-KW"/>
</dbReference>
<keyword evidence="2 5" id="KW-0238">DNA-binding</keyword>
<dbReference type="SUPFAM" id="SSF46785">
    <property type="entry name" value="Winged helix' DNA-binding domain"/>
    <property type="match status" value="1"/>
</dbReference>
<comment type="caution">
    <text evidence="5">The sequence shown here is derived from an EMBL/GenBank/DDBJ whole genome shotgun (WGS) entry which is preliminary data.</text>
</comment>
<feature type="domain" description="HTH marR-type" evidence="4">
    <location>
        <begin position="1"/>
        <end position="140"/>
    </location>
</feature>
<dbReference type="Proteomes" id="UP001549055">
    <property type="component" value="Unassembled WGS sequence"/>
</dbReference>
<dbReference type="InterPro" id="IPR036390">
    <property type="entry name" value="WH_DNA-bd_sf"/>
</dbReference>
<keyword evidence="6" id="KW-1185">Reference proteome</keyword>
<evidence type="ECO:0000313" key="6">
    <source>
        <dbReference type="Proteomes" id="UP001549055"/>
    </source>
</evidence>
<protein>
    <submittedName>
        <fullName evidence="5">DNA-binding MarR family transcriptional regulator</fullName>
    </submittedName>
</protein>
<evidence type="ECO:0000313" key="5">
    <source>
        <dbReference type="EMBL" id="MET3644422.1"/>
    </source>
</evidence>
<dbReference type="EMBL" id="JBEPMK010000003">
    <property type="protein sequence ID" value="MET3644422.1"/>
    <property type="molecule type" value="Genomic_DNA"/>
</dbReference>
<gene>
    <name evidence="5" type="ORF">ABID27_001046</name>
</gene>